<evidence type="ECO:0000313" key="3">
    <source>
        <dbReference type="Proteomes" id="UP000282106"/>
    </source>
</evidence>
<evidence type="ECO:0000313" key="2">
    <source>
        <dbReference type="EMBL" id="ROH87771.1"/>
    </source>
</evidence>
<proteinExistence type="predicted"/>
<protein>
    <submittedName>
        <fullName evidence="2">Uncharacterized protein</fullName>
    </submittedName>
</protein>
<name>A0A3N0V5E0_9GAMM</name>
<sequence length="114" mass="12693">MSKPRLTALPAVLFLVGLGLSLHYGHAWWRMPVYSEEDIAASVELNLAMDLQRQGGSTRQDSASLETTRHQVDQEVRAAIARDREDILRGLAAGTTALLLSLCHMLWLRRLAGR</sequence>
<dbReference type="RefSeq" id="WP_123212495.1">
    <property type="nucleotide sequence ID" value="NZ_RJVO01000007.1"/>
</dbReference>
<gene>
    <name evidence="2" type="ORF">ED208_13730</name>
</gene>
<accession>A0A3N0V5E0</accession>
<dbReference type="InParanoid" id="A0A3N0V5E0"/>
<comment type="caution">
    <text evidence="2">The sequence shown here is derived from an EMBL/GenBank/DDBJ whole genome shotgun (WGS) entry which is preliminary data.</text>
</comment>
<dbReference type="AlphaFoldDB" id="A0A3N0V5E0"/>
<keyword evidence="1" id="KW-1133">Transmembrane helix</keyword>
<reference evidence="2 3" key="1">
    <citation type="submission" date="2018-10" db="EMBL/GenBank/DDBJ databases">
        <authorList>
            <person name="Chen W.-M."/>
        </authorList>
    </citation>
    <scope>NUCLEOTIDE SEQUENCE [LARGE SCALE GENOMIC DNA]</scope>
    <source>
        <strain evidence="2 3">THS-13</strain>
    </source>
</reference>
<keyword evidence="3" id="KW-1185">Reference proteome</keyword>
<keyword evidence="1" id="KW-0812">Transmembrane</keyword>
<dbReference type="EMBL" id="RJVO01000007">
    <property type="protein sequence ID" value="ROH87771.1"/>
    <property type="molecule type" value="Genomic_DNA"/>
</dbReference>
<organism evidence="2 3">
    <name type="scientific">Stagnimonas aquatica</name>
    <dbReference type="NCBI Taxonomy" id="2689987"/>
    <lineage>
        <taxon>Bacteria</taxon>
        <taxon>Pseudomonadati</taxon>
        <taxon>Pseudomonadota</taxon>
        <taxon>Gammaproteobacteria</taxon>
        <taxon>Nevskiales</taxon>
        <taxon>Nevskiaceae</taxon>
        <taxon>Stagnimonas</taxon>
    </lineage>
</organism>
<evidence type="ECO:0000256" key="1">
    <source>
        <dbReference type="SAM" id="Phobius"/>
    </source>
</evidence>
<dbReference type="Proteomes" id="UP000282106">
    <property type="component" value="Unassembled WGS sequence"/>
</dbReference>
<keyword evidence="1" id="KW-0472">Membrane</keyword>
<feature type="transmembrane region" description="Helical" evidence="1">
    <location>
        <begin position="87"/>
        <end position="108"/>
    </location>
</feature>